<dbReference type="InterPro" id="IPR025241">
    <property type="entry name" value="DUF4190"/>
</dbReference>
<evidence type="ECO:0000256" key="2">
    <source>
        <dbReference type="SAM" id="Phobius"/>
    </source>
</evidence>
<protein>
    <submittedName>
        <fullName evidence="5">DUF1707 and DUF4190 domain-containing protein</fullName>
    </submittedName>
</protein>
<name>A0ABV8HM44_9ACTN</name>
<dbReference type="EMBL" id="JBHSBB010000010">
    <property type="protein sequence ID" value="MFC4032990.1"/>
    <property type="molecule type" value="Genomic_DNA"/>
</dbReference>
<sequence>MLAGDADRERVVRVLKDAFAQGRLSLEEYEDRVGHAYEARTYKELDLLTGDIPRPRAAGAPDSPAPPYPPPPSSPLPPPPKTNSKAIGSLVASLVGGFLCGTGSVVGVVLGHIAKREIKRTGERGDGPATAGLVIGYLGIAFWAFAFVVGTIW</sequence>
<dbReference type="Pfam" id="PF08044">
    <property type="entry name" value="DUF1707"/>
    <property type="match status" value="1"/>
</dbReference>
<feature type="transmembrane region" description="Helical" evidence="2">
    <location>
        <begin position="131"/>
        <end position="152"/>
    </location>
</feature>
<evidence type="ECO:0000256" key="1">
    <source>
        <dbReference type="SAM" id="MobiDB-lite"/>
    </source>
</evidence>
<evidence type="ECO:0000313" key="6">
    <source>
        <dbReference type="Proteomes" id="UP001595765"/>
    </source>
</evidence>
<dbReference type="Proteomes" id="UP001595765">
    <property type="component" value="Unassembled WGS sequence"/>
</dbReference>
<dbReference type="PANTHER" id="PTHR40763">
    <property type="entry name" value="MEMBRANE PROTEIN-RELATED"/>
    <property type="match status" value="1"/>
</dbReference>
<feature type="domain" description="DUF1707" evidence="3">
    <location>
        <begin position="1"/>
        <end position="53"/>
    </location>
</feature>
<evidence type="ECO:0000259" key="4">
    <source>
        <dbReference type="Pfam" id="PF13828"/>
    </source>
</evidence>
<feature type="transmembrane region" description="Helical" evidence="2">
    <location>
        <begin position="86"/>
        <end position="110"/>
    </location>
</feature>
<evidence type="ECO:0000259" key="3">
    <source>
        <dbReference type="Pfam" id="PF08044"/>
    </source>
</evidence>
<feature type="compositionally biased region" description="Pro residues" evidence="1">
    <location>
        <begin position="63"/>
        <end position="81"/>
    </location>
</feature>
<dbReference type="Pfam" id="PF13828">
    <property type="entry name" value="DUF4190"/>
    <property type="match status" value="1"/>
</dbReference>
<dbReference type="InterPro" id="IPR012551">
    <property type="entry name" value="DUF1707_SHOCT-like"/>
</dbReference>
<keyword evidence="2" id="KW-0472">Membrane</keyword>
<organism evidence="5 6">
    <name type="scientific">Streptomyces polygonati</name>
    <dbReference type="NCBI Taxonomy" id="1617087"/>
    <lineage>
        <taxon>Bacteria</taxon>
        <taxon>Bacillati</taxon>
        <taxon>Actinomycetota</taxon>
        <taxon>Actinomycetes</taxon>
        <taxon>Kitasatosporales</taxon>
        <taxon>Streptomycetaceae</taxon>
        <taxon>Streptomyces</taxon>
    </lineage>
</organism>
<proteinExistence type="predicted"/>
<keyword evidence="6" id="KW-1185">Reference proteome</keyword>
<evidence type="ECO:0000313" key="5">
    <source>
        <dbReference type="EMBL" id="MFC4032990.1"/>
    </source>
</evidence>
<dbReference type="PANTHER" id="PTHR40763:SF4">
    <property type="entry name" value="DUF1707 DOMAIN-CONTAINING PROTEIN"/>
    <property type="match status" value="1"/>
</dbReference>
<keyword evidence="2" id="KW-1133">Transmembrane helix</keyword>
<feature type="region of interest" description="Disordered" evidence="1">
    <location>
        <begin position="51"/>
        <end position="83"/>
    </location>
</feature>
<accession>A0ABV8HM44</accession>
<keyword evidence="2" id="KW-0812">Transmembrane</keyword>
<gene>
    <name evidence="5" type="ORF">ACFO3J_16035</name>
</gene>
<reference evidence="6" key="1">
    <citation type="journal article" date="2019" name="Int. J. Syst. Evol. Microbiol.">
        <title>The Global Catalogue of Microorganisms (GCM) 10K type strain sequencing project: providing services to taxonomists for standard genome sequencing and annotation.</title>
        <authorList>
            <consortium name="The Broad Institute Genomics Platform"/>
            <consortium name="The Broad Institute Genome Sequencing Center for Infectious Disease"/>
            <person name="Wu L."/>
            <person name="Ma J."/>
        </authorList>
    </citation>
    <scope>NUCLEOTIDE SEQUENCE [LARGE SCALE GENOMIC DNA]</scope>
    <source>
        <strain evidence="6">CGMCC 4.7237</strain>
    </source>
</reference>
<feature type="domain" description="DUF4190" evidence="4">
    <location>
        <begin position="86"/>
        <end position="145"/>
    </location>
</feature>
<comment type="caution">
    <text evidence="5">The sequence shown here is derived from an EMBL/GenBank/DDBJ whole genome shotgun (WGS) entry which is preliminary data.</text>
</comment>
<dbReference type="RefSeq" id="WP_386430053.1">
    <property type="nucleotide sequence ID" value="NZ_JBHSBB010000010.1"/>
</dbReference>